<comment type="caution">
    <text evidence="10">The sequence shown here is derived from an EMBL/GenBank/DDBJ whole genome shotgun (WGS) entry which is preliminary data.</text>
</comment>
<evidence type="ECO:0000256" key="4">
    <source>
        <dbReference type="ARBA" id="ARBA00022692"/>
    </source>
</evidence>
<keyword evidence="4 8" id="KW-0812">Transmembrane</keyword>
<evidence type="ECO:0000256" key="7">
    <source>
        <dbReference type="SAM" id="MobiDB-lite"/>
    </source>
</evidence>
<dbReference type="InterPro" id="IPR044880">
    <property type="entry name" value="NCX_ion-bd_dom_sf"/>
</dbReference>
<dbReference type="InterPro" id="IPR004481">
    <property type="entry name" value="K/Na/Ca-exchanger"/>
</dbReference>
<feature type="domain" description="Sodium/calcium exchanger membrane region" evidence="9">
    <location>
        <begin position="267"/>
        <end position="406"/>
    </location>
</feature>
<evidence type="ECO:0000256" key="5">
    <source>
        <dbReference type="ARBA" id="ARBA00022989"/>
    </source>
</evidence>
<feature type="domain" description="Sodium/calcium exchanger membrane region" evidence="9">
    <location>
        <begin position="10"/>
        <end position="151"/>
    </location>
</feature>
<keyword evidence="11" id="KW-1185">Reference proteome</keyword>
<feature type="transmembrane region" description="Helical" evidence="8">
    <location>
        <begin position="291"/>
        <end position="310"/>
    </location>
</feature>
<evidence type="ECO:0000256" key="8">
    <source>
        <dbReference type="SAM" id="Phobius"/>
    </source>
</evidence>
<feature type="transmembrane region" description="Helical" evidence="8">
    <location>
        <begin position="391"/>
        <end position="411"/>
    </location>
</feature>
<feature type="transmembrane region" description="Helical" evidence="8">
    <location>
        <begin position="72"/>
        <end position="96"/>
    </location>
</feature>
<dbReference type="PANTHER" id="PTHR10846">
    <property type="entry name" value="SODIUM/POTASSIUM/CALCIUM EXCHANGER"/>
    <property type="match status" value="1"/>
</dbReference>
<name>A0AAJ0DBQ4_9PEZI</name>
<dbReference type="PANTHER" id="PTHR10846:SF8">
    <property type="entry name" value="INNER MEMBRANE PROTEIN YRBG"/>
    <property type="match status" value="1"/>
</dbReference>
<feature type="transmembrane region" description="Helical" evidence="8">
    <location>
        <begin position="365"/>
        <end position="384"/>
    </location>
</feature>
<protein>
    <recommendedName>
        <fullName evidence="9">Sodium/calcium exchanger membrane region domain-containing protein</fullName>
    </recommendedName>
</protein>
<feature type="transmembrane region" description="Helical" evidence="8">
    <location>
        <begin position="132"/>
        <end position="157"/>
    </location>
</feature>
<comment type="subcellular location">
    <subcellularLocation>
        <location evidence="1">Membrane</location>
        <topology evidence="1">Multi-pass membrane protein</topology>
    </subcellularLocation>
</comment>
<keyword evidence="3" id="KW-0050">Antiport</keyword>
<dbReference type="AlphaFoldDB" id="A0AAJ0DBQ4"/>
<dbReference type="GO" id="GO:0005262">
    <property type="term" value="F:calcium channel activity"/>
    <property type="evidence" value="ECO:0007669"/>
    <property type="project" value="TreeGrafter"/>
</dbReference>
<accession>A0AAJ0DBQ4</accession>
<reference evidence="10" key="1">
    <citation type="submission" date="2023-04" db="EMBL/GenBank/DDBJ databases">
        <title>Black Yeasts Isolated from many extreme environments.</title>
        <authorList>
            <person name="Coleine C."/>
            <person name="Stajich J.E."/>
            <person name="Selbmann L."/>
        </authorList>
    </citation>
    <scope>NUCLEOTIDE SEQUENCE</scope>
    <source>
        <strain evidence="10">CCFEE 5312</strain>
    </source>
</reference>
<dbReference type="Gene3D" id="1.20.1420.30">
    <property type="entry name" value="NCX, central ion-binding region"/>
    <property type="match status" value="2"/>
</dbReference>
<feature type="compositionally biased region" description="Polar residues" evidence="7">
    <location>
        <begin position="236"/>
        <end position="253"/>
    </location>
</feature>
<feature type="transmembrane region" description="Helical" evidence="8">
    <location>
        <begin position="331"/>
        <end position="353"/>
    </location>
</feature>
<organism evidence="10 11">
    <name type="scientific">Extremus antarcticus</name>
    <dbReference type="NCBI Taxonomy" id="702011"/>
    <lineage>
        <taxon>Eukaryota</taxon>
        <taxon>Fungi</taxon>
        <taxon>Dikarya</taxon>
        <taxon>Ascomycota</taxon>
        <taxon>Pezizomycotina</taxon>
        <taxon>Dothideomycetes</taxon>
        <taxon>Dothideomycetidae</taxon>
        <taxon>Mycosphaerellales</taxon>
        <taxon>Extremaceae</taxon>
        <taxon>Extremus</taxon>
    </lineage>
</organism>
<evidence type="ECO:0000313" key="10">
    <source>
        <dbReference type="EMBL" id="KAK3046991.1"/>
    </source>
</evidence>
<keyword evidence="5 8" id="KW-1133">Transmembrane helix</keyword>
<dbReference type="EMBL" id="JAWDJX010000071">
    <property type="protein sequence ID" value="KAK3046991.1"/>
    <property type="molecule type" value="Genomic_DNA"/>
</dbReference>
<dbReference type="Pfam" id="PF01699">
    <property type="entry name" value="Na_Ca_ex"/>
    <property type="match status" value="2"/>
</dbReference>
<keyword evidence="6 8" id="KW-0472">Membrane</keyword>
<proteinExistence type="inferred from homology"/>
<keyword evidence="3" id="KW-0813">Transport</keyword>
<gene>
    <name evidence="10" type="ORF">LTR09_011560</name>
</gene>
<evidence type="ECO:0000256" key="6">
    <source>
        <dbReference type="ARBA" id="ARBA00023136"/>
    </source>
</evidence>
<comment type="similarity">
    <text evidence="2">Belongs to the Ca(2+):cation antiporter (CaCA) (TC 2.A.19) family. SLC24A subfamily.</text>
</comment>
<feature type="compositionally biased region" description="Low complexity" evidence="7">
    <location>
        <begin position="224"/>
        <end position="235"/>
    </location>
</feature>
<evidence type="ECO:0000313" key="11">
    <source>
        <dbReference type="Proteomes" id="UP001271007"/>
    </source>
</evidence>
<dbReference type="GO" id="GO:0006874">
    <property type="term" value="P:intracellular calcium ion homeostasis"/>
    <property type="evidence" value="ECO:0007669"/>
    <property type="project" value="TreeGrafter"/>
</dbReference>
<dbReference type="Proteomes" id="UP001271007">
    <property type="component" value="Unassembled WGS sequence"/>
</dbReference>
<dbReference type="GO" id="GO:0005886">
    <property type="term" value="C:plasma membrane"/>
    <property type="evidence" value="ECO:0007669"/>
    <property type="project" value="TreeGrafter"/>
</dbReference>
<feature type="transmembrane region" description="Helical" evidence="8">
    <location>
        <begin position="45"/>
        <end position="66"/>
    </location>
</feature>
<dbReference type="GO" id="GO:0008273">
    <property type="term" value="F:calcium, potassium:sodium antiporter activity"/>
    <property type="evidence" value="ECO:0007669"/>
    <property type="project" value="TreeGrafter"/>
</dbReference>
<feature type="region of interest" description="Disordered" evidence="7">
    <location>
        <begin position="165"/>
        <end position="256"/>
    </location>
</feature>
<feature type="compositionally biased region" description="Acidic residues" evidence="7">
    <location>
        <begin position="167"/>
        <end position="177"/>
    </location>
</feature>
<dbReference type="InterPro" id="IPR004837">
    <property type="entry name" value="NaCa_Exmemb"/>
</dbReference>
<feature type="transmembrane region" description="Helical" evidence="8">
    <location>
        <begin position="6"/>
        <end position="25"/>
    </location>
</feature>
<evidence type="ECO:0000259" key="9">
    <source>
        <dbReference type="Pfam" id="PF01699"/>
    </source>
</evidence>
<sequence>MVDGEIIAYSVASFTCALFVLEFGADKFIDHTTIVAKRTGIPQGVIALLTAGAEWEELAVVVISIARHRSSLALGNIVGSTISNILGAFSLGLLFHRSSDERLFDKSSKIYSALLLVLTALIAGLLGFGRRIMWRVVGGAAIGLFIIYVLSIAWTIYKGLVTAPEGSDSDSSDDEGDNVVAQQETTADEGPKTDNQPGQNDSAEEEQHCTTNTPDFTIESGPITENTHTETPPTTRNFRTSSSLVPVDTNTLDSSRRSKQHSLTYHMALLGLGILCVILSAYVLSHAASTLVSQFGISDVVFGVVILSIATTIPEKFIAVVSGFRGQMGIMIANTVGSNIFLLSLCIGVLWVTTDGDYNDGTVEPAEIGVMLGSAVVMFLTVWFGAKWARLIGAMMLVAYIAFLVLEFTLIHQV</sequence>
<feature type="transmembrane region" description="Helical" evidence="8">
    <location>
        <begin position="108"/>
        <end position="126"/>
    </location>
</feature>
<evidence type="ECO:0000256" key="3">
    <source>
        <dbReference type="ARBA" id="ARBA00022449"/>
    </source>
</evidence>
<evidence type="ECO:0000256" key="2">
    <source>
        <dbReference type="ARBA" id="ARBA00005364"/>
    </source>
</evidence>
<evidence type="ECO:0000256" key="1">
    <source>
        <dbReference type="ARBA" id="ARBA00004141"/>
    </source>
</evidence>
<feature type="transmembrane region" description="Helical" evidence="8">
    <location>
        <begin position="263"/>
        <end position="285"/>
    </location>
</feature>